<comment type="caution">
    <text evidence="2">The sequence shown here is derived from an EMBL/GenBank/DDBJ whole genome shotgun (WGS) entry which is preliminary data.</text>
</comment>
<dbReference type="InterPro" id="IPR007712">
    <property type="entry name" value="RelE/ParE_toxin"/>
</dbReference>
<evidence type="ECO:0000313" key="3">
    <source>
        <dbReference type="Proteomes" id="UP000004834"/>
    </source>
</evidence>
<keyword evidence="1" id="KW-1277">Toxin-antitoxin system</keyword>
<dbReference type="RefSeq" id="WP_006261540.1">
    <property type="nucleotide sequence ID" value="NZ_JH590838.1"/>
</dbReference>
<dbReference type="Pfam" id="PF05016">
    <property type="entry name" value="ParE_toxin"/>
    <property type="match status" value="1"/>
</dbReference>
<name>A0AAV3F1H9_9FLAO</name>
<evidence type="ECO:0008006" key="4">
    <source>
        <dbReference type="Google" id="ProtNLM"/>
    </source>
</evidence>
<reference evidence="2 3" key="1">
    <citation type="submission" date="2011-11" db="EMBL/GenBank/DDBJ databases">
        <title>The Genome Sequence of Myroides odoratimimus CIP 101113.</title>
        <authorList>
            <person name="Earl A."/>
            <person name="Ward D."/>
            <person name="Feldgarden M."/>
            <person name="Gevers D."/>
            <person name="Huys G."/>
            <person name="Young S.K."/>
            <person name="Zeng Q."/>
            <person name="Gargeya S."/>
            <person name="Fitzgerald M."/>
            <person name="Haas B."/>
            <person name="Abouelleil A."/>
            <person name="Alvarado L."/>
            <person name="Arachchi H.M."/>
            <person name="Berlin A."/>
            <person name="Brown A."/>
            <person name="Chapman S.B."/>
            <person name="Chen Z."/>
            <person name="Dunbar C."/>
            <person name="Freedman E."/>
            <person name="Gearin G."/>
            <person name="Goldberg J."/>
            <person name="Griggs A."/>
            <person name="Gujja S."/>
            <person name="Heiman D."/>
            <person name="Howarth C."/>
            <person name="Larson L."/>
            <person name="Lui A."/>
            <person name="MacDonald P.J.P."/>
            <person name="Montmayeur A."/>
            <person name="Murphy C."/>
            <person name="Neiman D."/>
            <person name="Pearson M."/>
            <person name="Priest M."/>
            <person name="Roberts A."/>
            <person name="Saif S."/>
            <person name="Shea T."/>
            <person name="Shenoy N."/>
            <person name="Sisk P."/>
            <person name="Stolte C."/>
            <person name="Sykes S."/>
            <person name="Wortman J."/>
            <person name="Nusbaum C."/>
            <person name="Birren B."/>
        </authorList>
    </citation>
    <scope>NUCLEOTIDE SEQUENCE [LARGE SCALE GENOMIC DNA]</scope>
    <source>
        <strain evidence="2 3">CIP 101113</strain>
    </source>
</reference>
<dbReference type="AlphaFoldDB" id="A0AAV3F1H9"/>
<gene>
    <name evidence="2" type="ORF">HMPREF9715_02447</name>
</gene>
<organism evidence="2 3">
    <name type="scientific">Myroides odoratimimus CIP 101113</name>
    <dbReference type="NCBI Taxonomy" id="883154"/>
    <lineage>
        <taxon>Bacteria</taxon>
        <taxon>Pseudomonadati</taxon>
        <taxon>Bacteroidota</taxon>
        <taxon>Flavobacteriia</taxon>
        <taxon>Flavobacteriales</taxon>
        <taxon>Flavobacteriaceae</taxon>
        <taxon>Myroides</taxon>
    </lineage>
</organism>
<dbReference type="Gene3D" id="3.30.2310.20">
    <property type="entry name" value="RelE-like"/>
    <property type="match status" value="1"/>
</dbReference>
<dbReference type="EMBL" id="AGEE01000031">
    <property type="protein sequence ID" value="EHO09603.1"/>
    <property type="molecule type" value="Genomic_DNA"/>
</dbReference>
<dbReference type="InterPro" id="IPR035093">
    <property type="entry name" value="RelE/ParE_toxin_dom_sf"/>
</dbReference>
<sequence length="98" mass="11553">MVEVIWSTIAITRVKEIHSYYKFKSQKAGDKIVQDFKAATNTLSQFPEMGTLEPTLADGSVNYRYILVRNIYKIIYFIEECTVFIITIWDCRQEKNYI</sequence>
<proteinExistence type="predicted"/>
<dbReference type="Proteomes" id="UP000004834">
    <property type="component" value="Unassembled WGS sequence"/>
</dbReference>
<evidence type="ECO:0000256" key="1">
    <source>
        <dbReference type="ARBA" id="ARBA00022649"/>
    </source>
</evidence>
<accession>A0AAV3F1H9</accession>
<protein>
    <recommendedName>
        <fullName evidence="4">RelE/StbE family addiction module toxin</fullName>
    </recommendedName>
</protein>
<evidence type="ECO:0000313" key="2">
    <source>
        <dbReference type="EMBL" id="EHO09603.1"/>
    </source>
</evidence>